<name>Q9AMV5_BRAJP</name>
<gene>
    <name evidence="1" type="primary">id835</name>
</gene>
<sequence>MRRLATASTLSACGTALLWAQSDAAHLTVLRKCAREGGPPHTTNTMTPEDKEMCLTNKGRDMTDGRTIYPAPGRITGAGVQSNLCSTATNINGRGLELIQINSTKAQMSFRGADLNISVRERIMFRHNSAWPIALRRG</sequence>
<proteinExistence type="predicted"/>
<evidence type="ECO:0000313" key="1">
    <source>
        <dbReference type="EMBL" id="AAG61041.1"/>
    </source>
</evidence>
<dbReference type="EMBL" id="AH010242">
    <property type="protein sequence ID" value="AAG61041.1"/>
    <property type="molecule type" value="Genomic_DNA"/>
</dbReference>
<dbReference type="AlphaFoldDB" id="Q9AMV5"/>
<accession>Q9AMV5</accession>
<protein>
    <submittedName>
        <fullName evidence="1">ID835</fullName>
    </submittedName>
</protein>
<reference evidence="1" key="1">
    <citation type="journal article" date="2001" name="J. Bacteriol.">
        <title>Potential symbiosis-specific genes uncovered by sequencing a 410-kb DNA region of the Bradyrhizobium japonicum chromosome.</title>
        <authorList>
            <person name="Gottfert M."/>
            <person name="Rothlisberger S."/>
            <person name="Kundig C."/>
            <person name="Beck C."/>
            <person name="Marty R."/>
            <person name="Hennecke H."/>
        </authorList>
    </citation>
    <scope>NUCLEOTIDE SEQUENCE</scope>
    <source>
        <strain evidence="1">110spc4</strain>
    </source>
</reference>
<organism evidence="1">
    <name type="scientific">Bradyrhizobium japonicum</name>
    <dbReference type="NCBI Taxonomy" id="375"/>
    <lineage>
        <taxon>Bacteria</taxon>
        <taxon>Pseudomonadati</taxon>
        <taxon>Pseudomonadota</taxon>
        <taxon>Alphaproteobacteria</taxon>
        <taxon>Hyphomicrobiales</taxon>
        <taxon>Nitrobacteraceae</taxon>
        <taxon>Bradyrhizobium</taxon>
    </lineage>
</organism>